<keyword evidence="1" id="KW-0812">Transmembrane</keyword>
<dbReference type="STRING" id="570947.SAMN05421687_11714"/>
<sequence>MGGIIVVLVFISLYAVGLWLSVLAFNYKKFLGYLTTFWFPLIIVYMFASTVVIYMFPALLVSLIVYHYLIQRGKGSYKEEKAMTFEELVKLKDCFLSFEGIQEPSDGNMKLRIFVNKSDNPTDLFTIPHPDRKVESLQIGFKNYITYSVIFDDFTVWNENDVFRGESFRIYENSDYFDFIKEKSILPSDSLTHYSLACEEHKVDIISKHAPVITRRNPKVQLITTRTKRRNMEGIVDRSL</sequence>
<dbReference type="RefSeq" id="WP_076560761.1">
    <property type="nucleotide sequence ID" value="NZ_FTOC01000017.1"/>
</dbReference>
<protein>
    <submittedName>
        <fullName evidence="2">Uncharacterized protein</fullName>
    </submittedName>
</protein>
<proteinExistence type="predicted"/>
<reference evidence="3" key="1">
    <citation type="submission" date="2017-01" db="EMBL/GenBank/DDBJ databases">
        <authorList>
            <person name="Varghese N."/>
            <person name="Submissions S."/>
        </authorList>
    </citation>
    <scope>NUCLEOTIDE SEQUENCE [LARGE SCALE GENOMIC DNA]</scope>
    <source>
        <strain evidence="3">DSM 23127</strain>
    </source>
</reference>
<keyword evidence="1" id="KW-0472">Membrane</keyword>
<gene>
    <name evidence="2" type="ORF">SAMN05421687_11714</name>
</gene>
<evidence type="ECO:0000313" key="2">
    <source>
        <dbReference type="EMBL" id="SIS64441.1"/>
    </source>
</evidence>
<keyword evidence="1" id="KW-1133">Transmembrane helix</keyword>
<name>A0A1N7KSB3_9BACI</name>
<feature type="transmembrane region" description="Helical" evidence="1">
    <location>
        <begin position="5"/>
        <end position="25"/>
    </location>
</feature>
<feature type="transmembrane region" description="Helical" evidence="1">
    <location>
        <begin position="37"/>
        <end position="69"/>
    </location>
</feature>
<evidence type="ECO:0000313" key="3">
    <source>
        <dbReference type="Proteomes" id="UP000187608"/>
    </source>
</evidence>
<organism evidence="2 3">
    <name type="scientific">Salimicrobium flavidum</name>
    <dbReference type="NCBI Taxonomy" id="570947"/>
    <lineage>
        <taxon>Bacteria</taxon>
        <taxon>Bacillati</taxon>
        <taxon>Bacillota</taxon>
        <taxon>Bacilli</taxon>
        <taxon>Bacillales</taxon>
        <taxon>Bacillaceae</taxon>
        <taxon>Salimicrobium</taxon>
    </lineage>
</organism>
<keyword evidence="3" id="KW-1185">Reference proteome</keyword>
<accession>A0A1N7KSB3</accession>
<dbReference type="EMBL" id="FTOC01000017">
    <property type="protein sequence ID" value="SIS64441.1"/>
    <property type="molecule type" value="Genomic_DNA"/>
</dbReference>
<dbReference type="AlphaFoldDB" id="A0A1N7KSB3"/>
<evidence type="ECO:0000256" key="1">
    <source>
        <dbReference type="SAM" id="Phobius"/>
    </source>
</evidence>
<dbReference type="Proteomes" id="UP000187608">
    <property type="component" value="Unassembled WGS sequence"/>
</dbReference>